<dbReference type="EMBL" id="KZ502716">
    <property type="protein sequence ID" value="PKU73926.1"/>
    <property type="molecule type" value="Genomic_DNA"/>
</dbReference>
<keyword evidence="3" id="KW-1185">Reference proteome</keyword>
<reference evidence="2 3" key="2">
    <citation type="journal article" date="2017" name="Nature">
        <title>The Apostasia genome and the evolution of orchids.</title>
        <authorList>
            <person name="Zhang G.Q."/>
            <person name="Liu K.W."/>
            <person name="Li Z."/>
            <person name="Lohaus R."/>
            <person name="Hsiao Y.Y."/>
            <person name="Niu S.C."/>
            <person name="Wang J.Y."/>
            <person name="Lin Y.C."/>
            <person name="Xu Q."/>
            <person name="Chen L.J."/>
            <person name="Yoshida K."/>
            <person name="Fujiwara S."/>
            <person name="Wang Z.W."/>
            <person name="Zhang Y.Q."/>
            <person name="Mitsuda N."/>
            <person name="Wang M."/>
            <person name="Liu G.H."/>
            <person name="Pecoraro L."/>
            <person name="Huang H.X."/>
            <person name="Xiao X.J."/>
            <person name="Lin M."/>
            <person name="Wu X.Y."/>
            <person name="Wu W.L."/>
            <person name="Chen Y.Y."/>
            <person name="Chang S.B."/>
            <person name="Sakamoto S."/>
            <person name="Ohme-Takagi M."/>
            <person name="Yagi M."/>
            <person name="Zeng S.J."/>
            <person name="Shen C.Y."/>
            <person name="Yeh C.M."/>
            <person name="Luo Y.B."/>
            <person name="Tsai W.C."/>
            <person name="Van de Peer Y."/>
            <person name="Liu Z.J."/>
        </authorList>
    </citation>
    <scope>NUCLEOTIDE SEQUENCE [LARGE SCALE GENOMIC DNA]</scope>
    <source>
        <tissue evidence="2">The whole plant</tissue>
    </source>
</reference>
<keyword evidence="1" id="KW-0472">Membrane</keyword>
<reference evidence="2 3" key="1">
    <citation type="journal article" date="2016" name="Sci. Rep.">
        <title>The Dendrobium catenatum Lindl. genome sequence provides insights into polysaccharide synthase, floral development and adaptive evolution.</title>
        <authorList>
            <person name="Zhang G.Q."/>
            <person name="Xu Q."/>
            <person name="Bian C."/>
            <person name="Tsai W.C."/>
            <person name="Yeh C.M."/>
            <person name="Liu K.W."/>
            <person name="Yoshida K."/>
            <person name="Zhang L.S."/>
            <person name="Chang S.B."/>
            <person name="Chen F."/>
            <person name="Shi Y."/>
            <person name="Su Y.Y."/>
            <person name="Zhang Y.Q."/>
            <person name="Chen L.J."/>
            <person name="Yin Y."/>
            <person name="Lin M."/>
            <person name="Huang H."/>
            <person name="Deng H."/>
            <person name="Wang Z.W."/>
            <person name="Zhu S.L."/>
            <person name="Zhao X."/>
            <person name="Deng C."/>
            <person name="Niu S.C."/>
            <person name="Huang J."/>
            <person name="Wang M."/>
            <person name="Liu G.H."/>
            <person name="Yang H.J."/>
            <person name="Xiao X.J."/>
            <person name="Hsiao Y.Y."/>
            <person name="Wu W.L."/>
            <person name="Chen Y.Y."/>
            <person name="Mitsuda N."/>
            <person name="Ohme-Takagi M."/>
            <person name="Luo Y.B."/>
            <person name="Van de Peer Y."/>
            <person name="Liu Z.J."/>
        </authorList>
    </citation>
    <scope>NUCLEOTIDE SEQUENCE [LARGE SCALE GENOMIC DNA]</scope>
    <source>
        <tissue evidence="2">The whole plant</tissue>
    </source>
</reference>
<dbReference type="Proteomes" id="UP000233837">
    <property type="component" value="Unassembled WGS sequence"/>
</dbReference>
<organism evidence="2 3">
    <name type="scientific">Dendrobium catenatum</name>
    <dbReference type="NCBI Taxonomy" id="906689"/>
    <lineage>
        <taxon>Eukaryota</taxon>
        <taxon>Viridiplantae</taxon>
        <taxon>Streptophyta</taxon>
        <taxon>Embryophyta</taxon>
        <taxon>Tracheophyta</taxon>
        <taxon>Spermatophyta</taxon>
        <taxon>Magnoliopsida</taxon>
        <taxon>Liliopsida</taxon>
        <taxon>Asparagales</taxon>
        <taxon>Orchidaceae</taxon>
        <taxon>Epidendroideae</taxon>
        <taxon>Malaxideae</taxon>
        <taxon>Dendrobiinae</taxon>
        <taxon>Dendrobium</taxon>
    </lineage>
</organism>
<feature type="transmembrane region" description="Helical" evidence="1">
    <location>
        <begin position="130"/>
        <end position="152"/>
    </location>
</feature>
<dbReference type="AlphaFoldDB" id="A0A2I0WE39"/>
<keyword evidence="1" id="KW-1133">Transmembrane helix</keyword>
<accession>A0A2I0WE39</accession>
<evidence type="ECO:0000256" key="1">
    <source>
        <dbReference type="SAM" id="Phobius"/>
    </source>
</evidence>
<gene>
    <name evidence="2" type="ORF">MA16_Dca024553</name>
</gene>
<protein>
    <submittedName>
        <fullName evidence="2">Uncharacterized protein</fullName>
    </submittedName>
</protein>
<keyword evidence="1" id="KW-0812">Transmembrane</keyword>
<evidence type="ECO:0000313" key="3">
    <source>
        <dbReference type="Proteomes" id="UP000233837"/>
    </source>
</evidence>
<evidence type="ECO:0000313" key="2">
    <source>
        <dbReference type="EMBL" id="PKU73926.1"/>
    </source>
</evidence>
<proteinExistence type="predicted"/>
<name>A0A2I0WE39_9ASPA</name>
<sequence>MNQNNTCWIHECRQKSRRGTSNPANPAIPLRIRRRSAISAQNQRLASIERPQTSLNTDPEPLFFRSLPLLSRSLCFSRNPRYSTPDLLSHSSCLRSLCPIRRSWSPHPTSTRFPWTKQPMAADKDPSVRNVLGVANLGFACFWVHFVLGLLADFGLELVVLSGWSCLLDYELKFMASTWS</sequence>